<dbReference type="EMBL" id="MU865927">
    <property type="protein sequence ID" value="KAK4451578.1"/>
    <property type="molecule type" value="Genomic_DNA"/>
</dbReference>
<evidence type="ECO:0008006" key="4">
    <source>
        <dbReference type="Google" id="ProtNLM"/>
    </source>
</evidence>
<keyword evidence="3" id="KW-1185">Reference proteome</keyword>
<feature type="compositionally biased region" description="Low complexity" evidence="1">
    <location>
        <begin position="126"/>
        <end position="138"/>
    </location>
</feature>
<dbReference type="Proteomes" id="UP001321760">
    <property type="component" value="Unassembled WGS sequence"/>
</dbReference>
<evidence type="ECO:0000256" key="1">
    <source>
        <dbReference type="SAM" id="MobiDB-lite"/>
    </source>
</evidence>
<feature type="compositionally biased region" description="Acidic residues" evidence="1">
    <location>
        <begin position="23"/>
        <end position="34"/>
    </location>
</feature>
<feature type="compositionally biased region" description="Basic and acidic residues" evidence="1">
    <location>
        <begin position="222"/>
        <end position="255"/>
    </location>
</feature>
<feature type="compositionally biased region" description="Basic and acidic residues" evidence="1">
    <location>
        <begin position="405"/>
        <end position="423"/>
    </location>
</feature>
<feature type="region of interest" description="Disordered" evidence="1">
    <location>
        <begin position="396"/>
        <end position="532"/>
    </location>
</feature>
<protein>
    <recommendedName>
        <fullName evidence="4">BZIP domain-containing protein</fullName>
    </recommendedName>
</protein>
<evidence type="ECO:0000313" key="2">
    <source>
        <dbReference type="EMBL" id="KAK4451578.1"/>
    </source>
</evidence>
<gene>
    <name evidence="2" type="ORF">QBC34DRAFT_377988</name>
</gene>
<reference evidence="2" key="2">
    <citation type="submission" date="2023-05" db="EMBL/GenBank/DDBJ databases">
        <authorList>
            <consortium name="Lawrence Berkeley National Laboratory"/>
            <person name="Steindorff A."/>
            <person name="Hensen N."/>
            <person name="Bonometti L."/>
            <person name="Westerberg I."/>
            <person name="Brannstrom I.O."/>
            <person name="Guillou S."/>
            <person name="Cros-Aarteil S."/>
            <person name="Calhoun S."/>
            <person name="Haridas S."/>
            <person name="Kuo A."/>
            <person name="Mondo S."/>
            <person name="Pangilinan J."/>
            <person name="Riley R."/>
            <person name="Labutti K."/>
            <person name="Andreopoulos B."/>
            <person name="Lipzen A."/>
            <person name="Chen C."/>
            <person name="Yanf M."/>
            <person name="Daum C."/>
            <person name="Ng V."/>
            <person name="Clum A."/>
            <person name="Ohm R."/>
            <person name="Martin F."/>
            <person name="Silar P."/>
            <person name="Natvig D."/>
            <person name="Lalanne C."/>
            <person name="Gautier V."/>
            <person name="Ament-Velasquez S.L."/>
            <person name="Kruys A."/>
            <person name="Hutchinson M.I."/>
            <person name="Powell A.J."/>
            <person name="Barry K."/>
            <person name="Miller A.N."/>
            <person name="Grigoriev I.V."/>
            <person name="Debuchy R."/>
            <person name="Gladieux P."/>
            <person name="Thoren M.H."/>
            <person name="Johannesson H."/>
        </authorList>
    </citation>
    <scope>NUCLEOTIDE SEQUENCE</scope>
    <source>
        <strain evidence="2">PSN243</strain>
    </source>
</reference>
<feature type="compositionally biased region" description="Basic and acidic residues" evidence="1">
    <location>
        <begin position="521"/>
        <end position="532"/>
    </location>
</feature>
<comment type="caution">
    <text evidence="2">The sequence shown here is derived from an EMBL/GenBank/DDBJ whole genome shotgun (WGS) entry which is preliminary data.</text>
</comment>
<dbReference type="AlphaFoldDB" id="A0AAV9GTH6"/>
<feature type="region of interest" description="Disordered" evidence="1">
    <location>
        <begin position="1"/>
        <end position="255"/>
    </location>
</feature>
<name>A0AAV9GTH6_9PEZI</name>
<accession>A0AAV9GTH6</accession>
<feature type="region of interest" description="Disordered" evidence="1">
    <location>
        <begin position="267"/>
        <end position="293"/>
    </location>
</feature>
<feature type="compositionally biased region" description="Low complexity" evidence="1">
    <location>
        <begin position="47"/>
        <end position="61"/>
    </location>
</feature>
<feature type="region of interest" description="Disordered" evidence="1">
    <location>
        <begin position="345"/>
        <end position="365"/>
    </location>
</feature>
<organism evidence="2 3">
    <name type="scientific">Podospora aff. communis PSN243</name>
    <dbReference type="NCBI Taxonomy" id="3040156"/>
    <lineage>
        <taxon>Eukaryota</taxon>
        <taxon>Fungi</taxon>
        <taxon>Dikarya</taxon>
        <taxon>Ascomycota</taxon>
        <taxon>Pezizomycotina</taxon>
        <taxon>Sordariomycetes</taxon>
        <taxon>Sordariomycetidae</taxon>
        <taxon>Sordariales</taxon>
        <taxon>Podosporaceae</taxon>
        <taxon>Podospora</taxon>
    </lineage>
</organism>
<reference evidence="2" key="1">
    <citation type="journal article" date="2023" name="Mol. Phylogenet. Evol.">
        <title>Genome-scale phylogeny and comparative genomics of the fungal order Sordariales.</title>
        <authorList>
            <person name="Hensen N."/>
            <person name="Bonometti L."/>
            <person name="Westerberg I."/>
            <person name="Brannstrom I.O."/>
            <person name="Guillou S."/>
            <person name="Cros-Aarteil S."/>
            <person name="Calhoun S."/>
            <person name="Haridas S."/>
            <person name="Kuo A."/>
            <person name="Mondo S."/>
            <person name="Pangilinan J."/>
            <person name="Riley R."/>
            <person name="LaButti K."/>
            <person name="Andreopoulos B."/>
            <person name="Lipzen A."/>
            <person name="Chen C."/>
            <person name="Yan M."/>
            <person name="Daum C."/>
            <person name="Ng V."/>
            <person name="Clum A."/>
            <person name="Steindorff A."/>
            <person name="Ohm R.A."/>
            <person name="Martin F."/>
            <person name="Silar P."/>
            <person name="Natvig D.O."/>
            <person name="Lalanne C."/>
            <person name="Gautier V."/>
            <person name="Ament-Velasquez S.L."/>
            <person name="Kruys A."/>
            <person name="Hutchinson M.I."/>
            <person name="Powell A.J."/>
            <person name="Barry K."/>
            <person name="Miller A.N."/>
            <person name="Grigoriev I.V."/>
            <person name="Debuchy R."/>
            <person name="Gladieux P."/>
            <person name="Hiltunen Thoren M."/>
            <person name="Johannesson H."/>
        </authorList>
    </citation>
    <scope>NUCLEOTIDE SEQUENCE</scope>
    <source>
        <strain evidence="2">PSN243</strain>
    </source>
</reference>
<feature type="compositionally biased region" description="Polar residues" evidence="1">
    <location>
        <begin position="354"/>
        <end position="365"/>
    </location>
</feature>
<evidence type="ECO:0000313" key="3">
    <source>
        <dbReference type="Proteomes" id="UP001321760"/>
    </source>
</evidence>
<proteinExistence type="predicted"/>
<sequence length="632" mass="71316">MSAPLRPQLGLPSSRPEGSGDPYSEDQWSDDPADDHETPRRRTRTHSMSGPSRPPRSSFMPGGEGARGETVPYGRPTAHRADTEPFSPGLGLRTRPYSGYYGPPPSRTPFTPSQPYRIPTDGYNQGTGYYGYDAGYTTAPPPETSPFSSRPYYPSTPAESSPFGYSPPYPHSQPQTFDSSFGDGRNGIRGPTIRVRKTQVPAEPRPPSRARQDDIDSDREADEQYWRERQRQKDRQAKESQKREREAEKRDIARLRREKLRLKVKKLQEELKHERSRAPSRSDFERNIRPQEPAQELMEYLHTLRAQERERRLVAQPDSMTQLLQDIADIAEARREQQASRDRLQLLGGLRPPTRNSDYGSSSYESLQRRQIEEVLKDILRGGLLDDDVARLPLPARSHHTGRSASDDFHPEDDFRREAPREWQDEDDGASPRSRYRDAPGNVTDPYGNPSSPQRRNGDPVMRDPYPSPEPSRYAPSKYSATPSTPTLGRRQTAPTPILKVVPPGSSKRARGSDFSSDHSLAADHGEYSTYHDPRWSSVERGYLEGPSSTETNCHLGRSNFERNLGGLAQTPLLQSPRDRRYGRQSLIDPLALEEVQCQGLGQLSGKRAQDFGAIDRASLSRSRTLPEGDHL</sequence>
<feature type="compositionally biased region" description="Basic and acidic residues" evidence="1">
    <location>
        <begin position="267"/>
        <end position="289"/>
    </location>
</feature>